<feature type="compositionally biased region" description="Polar residues" evidence="1">
    <location>
        <begin position="55"/>
        <end position="82"/>
    </location>
</feature>
<feature type="compositionally biased region" description="Basic residues" evidence="1">
    <location>
        <begin position="97"/>
        <end position="106"/>
    </location>
</feature>
<comment type="caution">
    <text evidence="2">The sequence shown here is derived from an EMBL/GenBank/DDBJ whole genome shotgun (WGS) entry which is preliminary data.</text>
</comment>
<feature type="compositionally biased region" description="Basic and acidic residues" evidence="1">
    <location>
        <begin position="1"/>
        <end position="15"/>
    </location>
</feature>
<dbReference type="EMBL" id="VSRR010079837">
    <property type="protein sequence ID" value="MPC89084.1"/>
    <property type="molecule type" value="Genomic_DNA"/>
</dbReference>
<feature type="compositionally biased region" description="Basic and acidic residues" evidence="1">
    <location>
        <begin position="157"/>
        <end position="169"/>
    </location>
</feature>
<gene>
    <name evidence="2" type="ORF">E2C01_084013</name>
</gene>
<feature type="region of interest" description="Disordered" evidence="1">
    <location>
        <begin position="150"/>
        <end position="169"/>
    </location>
</feature>
<evidence type="ECO:0000313" key="3">
    <source>
        <dbReference type="Proteomes" id="UP000324222"/>
    </source>
</evidence>
<evidence type="ECO:0000256" key="1">
    <source>
        <dbReference type="SAM" id="MobiDB-lite"/>
    </source>
</evidence>
<name>A0A5B7J9J6_PORTR</name>
<dbReference type="Proteomes" id="UP000324222">
    <property type="component" value="Unassembled WGS sequence"/>
</dbReference>
<protein>
    <submittedName>
        <fullName evidence="2">Uncharacterized protein</fullName>
    </submittedName>
</protein>
<keyword evidence="3" id="KW-1185">Reference proteome</keyword>
<feature type="region of interest" description="Disordered" evidence="1">
    <location>
        <begin position="1"/>
        <end position="108"/>
    </location>
</feature>
<dbReference type="AlphaFoldDB" id="A0A5B7J9J6"/>
<accession>A0A5B7J9J6</accession>
<proteinExistence type="predicted"/>
<sequence length="169" mass="18285">MKRDEERQGEDEARRNIRWGTTIPYTEGSQDGSGVGKQTSRHSSLPRLGEETRLTVLSQESHTATYSTSLGHHGATSQASTRESPRTANPPYCKPITLKRKDRNHKPSPSTVLLSIGVSATLAFPGTSEARGVTALLLATLTASMFLQPKVPGDIDDTSRSGKVRLDQG</sequence>
<feature type="compositionally biased region" description="Polar residues" evidence="1">
    <location>
        <begin position="23"/>
        <end position="43"/>
    </location>
</feature>
<reference evidence="2 3" key="1">
    <citation type="submission" date="2019-05" db="EMBL/GenBank/DDBJ databases">
        <title>Another draft genome of Portunus trituberculatus and its Hox gene families provides insights of decapod evolution.</title>
        <authorList>
            <person name="Jeong J.-H."/>
            <person name="Song I."/>
            <person name="Kim S."/>
            <person name="Choi T."/>
            <person name="Kim D."/>
            <person name="Ryu S."/>
            <person name="Kim W."/>
        </authorList>
    </citation>
    <scope>NUCLEOTIDE SEQUENCE [LARGE SCALE GENOMIC DNA]</scope>
    <source>
        <tissue evidence="2">Muscle</tissue>
    </source>
</reference>
<organism evidence="2 3">
    <name type="scientific">Portunus trituberculatus</name>
    <name type="common">Swimming crab</name>
    <name type="synonym">Neptunus trituberculatus</name>
    <dbReference type="NCBI Taxonomy" id="210409"/>
    <lineage>
        <taxon>Eukaryota</taxon>
        <taxon>Metazoa</taxon>
        <taxon>Ecdysozoa</taxon>
        <taxon>Arthropoda</taxon>
        <taxon>Crustacea</taxon>
        <taxon>Multicrustacea</taxon>
        <taxon>Malacostraca</taxon>
        <taxon>Eumalacostraca</taxon>
        <taxon>Eucarida</taxon>
        <taxon>Decapoda</taxon>
        <taxon>Pleocyemata</taxon>
        <taxon>Brachyura</taxon>
        <taxon>Eubrachyura</taxon>
        <taxon>Portunoidea</taxon>
        <taxon>Portunidae</taxon>
        <taxon>Portuninae</taxon>
        <taxon>Portunus</taxon>
    </lineage>
</organism>
<evidence type="ECO:0000313" key="2">
    <source>
        <dbReference type="EMBL" id="MPC89084.1"/>
    </source>
</evidence>